<keyword evidence="3" id="KW-0963">Cytoplasm</keyword>
<proteinExistence type="predicted"/>
<keyword evidence="5" id="KW-0966">Cell projection</keyword>
<keyword evidence="6" id="KW-0732">Signal</keyword>
<dbReference type="Proteomes" id="UP000060630">
    <property type="component" value="Unassembled WGS sequence"/>
</dbReference>
<evidence type="ECO:0000256" key="2">
    <source>
        <dbReference type="ARBA" id="ARBA00004496"/>
    </source>
</evidence>
<dbReference type="NCBIfam" id="NF012200">
    <property type="entry name" value="choice_anch_D"/>
    <property type="match status" value="2"/>
</dbReference>
<evidence type="ECO:0000313" key="9">
    <source>
        <dbReference type="Proteomes" id="UP000060630"/>
    </source>
</evidence>
<dbReference type="SUPFAM" id="SSF49313">
    <property type="entry name" value="Cadherin-like"/>
    <property type="match status" value="1"/>
</dbReference>
<keyword evidence="4" id="KW-0969">Cilium</keyword>
<evidence type="ECO:0000313" key="8">
    <source>
        <dbReference type="EMBL" id="KWA83728.1"/>
    </source>
</evidence>
<protein>
    <recommendedName>
        <fullName evidence="7">HYDIN/VesB/CFA65-like Ig-like domain-containing protein</fullName>
    </recommendedName>
</protein>
<dbReference type="InterPro" id="IPR013783">
    <property type="entry name" value="Ig-like_fold"/>
</dbReference>
<evidence type="ECO:0000256" key="4">
    <source>
        <dbReference type="ARBA" id="ARBA00023069"/>
    </source>
</evidence>
<dbReference type="EMBL" id="LPHD01000049">
    <property type="protein sequence ID" value="KWA83728.1"/>
    <property type="molecule type" value="Genomic_DNA"/>
</dbReference>
<dbReference type="InterPro" id="IPR053879">
    <property type="entry name" value="HYDIN_VesB_CFA65-like_Ig"/>
</dbReference>
<sequence length="349" mass="35247">MKKLIFAALAAALTTPGFAAEYYVVVPMLGRASAAPIAVSLMGTALPAAQSGQAYAGFDFTPWLSVTGDPGFNVSGVTWSLASGALPAGMTLNGNGSLTGTPTAANNYNFTVSATYKGVTGTGAYSLAVKSAASASLAPHDQVGTVIPATGVNDYTAMWLVLTNTGAVPLTIQGLRSSGAPFSLVNRGRLPTSIAPGATANFNVLFQPTAPGSYSGSVTVTTEAGQSTLAVSGDAVNELPPAVDKTSLDFGTVAYGASSSPQIVTVKNVSSVPMGIKGVTLTAQDMSVPWTNEFGMPGLTCFAGSWIQPGQTCSVPVVYAPQSDPNPKFNLTITTPGGTKVIPVTGQAH</sequence>
<feature type="chain" id="PRO_5007126917" description="HYDIN/VesB/CFA65-like Ig-like domain-containing protein" evidence="6">
    <location>
        <begin position="20"/>
        <end position="349"/>
    </location>
</feature>
<accession>A0A106QBB6</accession>
<reference evidence="8 9" key="1">
    <citation type="submission" date="2015-11" db="EMBL/GenBank/DDBJ databases">
        <title>Expanding the genomic diversity of Burkholderia species for the development of highly accurate diagnostics.</title>
        <authorList>
            <person name="Sahl J."/>
            <person name="Keim P."/>
            <person name="Wagner D."/>
        </authorList>
    </citation>
    <scope>NUCLEOTIDE SEQUENCE [LARGE SCALE GENOMIC DNA]</scope>
    <source>
        <strain evidence="8 9">MSMB2087WGS</strain>
    </source>
</reference>
<evidence type="ECO:0000256" key="1">
    <source>
        <dbReference type="ARBA" id="ARBA00004138"/>
    </source>
</evidence>
<dbReference type="GO" id="GO:0016020">
    <property type="term" value="C:membrane"/>
    <property type="evidence" value="ECO:0007669"/>
    <property type="project" value="InterPro"/>
</dbReference>
<dbReference type="InterPro" id="IPR015919">
    <property type="entry name" value="Cadherin-like_sf"/>
</dbReference>
<comment type="subcellular location">
    <subcellularLocation>
        <location evidence="1">Cell projection</location>
        <location evidence="1">Cilium</location>
    </subcellularLocation>
    <subcellularLocation>
        <location evidence="2">Cytoplasm</location>
    </subcellularLocation>
</comment>
<name>A0A106QBB6_9BURK</name>
<dbReference type="Pfam" id="PF22544">
    <property type="entry name" value="HYDIN_VesB_CFA65-like_Ig"/>
    <property type="match status" value="1"/>
</dbReference>
<evidence type="ECO:0000256" key="6">
    <source>
        <dbReference type="SAM" id="SignalP"/>
    </source>
</evidence>
<evidence type="ECO:0000256" key="5">
    <source>
        <dbReference type="ARBA" id="ARBA00023273"/>
    </source>
</evidence>
<dbReference type="GO" id="GO:0005509">
    <property type="term" value="F:calcium ion binding"/>
    <property type="evidence" value="ECO:0007669"/>
    <property type="project" value="InterPro"/>
</dbReference>
<feature type="domain" description="HYDIN/VesB/CFA65-like Ig-like" evidence="7">
    <location>
        <begin position="159"/>
        <end position="229"/>
    </location>
</feature>
<evidence type="ECO:0000256" key="3">
    <source>
        <dbReference type="ARBA" id="ARBA00022490"/>
    </source>
</evidence>
<dbReference type="Gene3D" id="2.60.40.10">
    <property type="entry name" value="Immunoglobulins"/>
    <property type="match status" value="3"/>
</dbReference>
<feature type="signal peptide" evidence="6">
    <location>
        <begin position="1"/>
        <end position="19"/>
    </location>
</feature>
<dbReference type="RefSeq" id="WP_060191857.1">
    <property type="nucleotide sequence ID" value="NZ_LPHD01000049.1"/>
</dbReference>
<dbReference type="AlphaFoldDB" id="A0A106QBB6"/>
<dbReference type="GO" id="GO:0005737">
    <property type="term" value="C:cytoplasm"/>
    <property type="evidence" value="ECO:0007669"/>
    <property type="project" value="UniProtKB-SubCell"/>
</dbReference>
<organism evidence="8 9">
    <name type="scientific">Burkholderia ubonensis</name>
    <dbReference type="NCBI Taxonomy" id="101571"/>
    <lineage>
        <taxon>Bacteria</taxon>
        <taxon>Pseudomonadati</taxon>
        <taxon>Pseudomonadota</taxon>
        <taxon>Betaproteobacteria</taxon>
        <taxon>Burkholderiales</taxon>
        <taxon>Burkholderiaceae</taxon>
        <taxon>Burkholderia</taxon>
        <taxon>Burkholderia cepacia complex</taxon>
    </lineage>
</organism>
<comment type="caution">
    <text evidence="8">The sequence shown here is derived from an EMBL/GenBank/DDBJ whole genome shotgun (WGS) entry which is preliminary data.</text>
</comment>
<gene>
    <name evidence="8" type="ORF">WL29_20385</name>
</gene>
<dbReference type="Pfam" id="PF05345">
    <property type="entry name" value="He_PIG"/>
    <property type="match status" value="1"/>
</dbReference>
<evidence type="ECO:0000259" key="7">
    <source>
        <dbReference type="Pfam" id="PF22544"/>
    </source>
</evidence>